<dbReference type="InterPro" id="IPR011992">
    <property type="entry name" value="EF-hand-dom_pair"/>
</dbReference>
<dbReference type="AlphaFoldDB" id="A0A5A8C8R5"/>
<dbReference type="Gene3D" id="1.10.238.10">
    <property type="entry name" value="EF-hand"/>
    <property type="match status" value="1"/>
</dbReference>
<feature type="domain" description="EF-hand" evidence="1">
    <location>
        <begin position="6"/>
        <end position="41"/>
    </location>
</feature>
<dbReference type="SUPFAM" id="SSF47473">
    <property type="entry name" value="EF-hand"/>
    <property type="match status" value="1"/>
</dbReference>
<gene>
    <name evidence="2" type="ORF">FNF28_07357</name>
</gene>
<reference evidence="2 3" key="1">
    <citation type="submission" date="2019-07" db="EMBL/GenBank/DDBJ databases">
        <title>Genomes of Cafeteria roenbergensis.</title>
        <authorList>
            <person name="Fischer M.G."/>
            <person name="Hackl T."/>
            <person name="Roman M."/>
        </authorList>
    </citation>
    <scope>NUCLEOTIDE SEQUENCE [LARGE SCALE GENOMIC DNA]</scope>
    <source>
        <strain evidence="2 3">RCC970-E3</strain>
    </source>
</reference>
<comment type="caution">
    <text evidence="2">The sequence shown here is derived from an EMBL/GenBank/DDBJ whole genome shotgun (WGS) entry which is preliminary data.</text>
</comment>
<proteinExistence type="predicted"/>
<organism evidence="2 3">
    <name type="scientific">Cafeteria roenbergensis</name>
    <name type="common">Marine flagellate</name>
    <dbReference type="NCBI Taxonomy" id="33653"/>
    <lineage>
        <taxon>Eukaryota</taxon>
        <taxon>Sar</taxon>
        <taxon>Stramenopiles</taxon>
        <taxon>Bigyra</taxon>
        <taxon>Opalozoa</taxon>
        <taxon>Bicosoecida</taxon>
        <taxon>Cafeteriaceae</taxon>
        <taxon>Cafeteria</taxon>
    </lineage>
</organism>
<accession>A0A5A8C8R5</accession>
<evidence type="ECO:0000259" key="1">
    <source>
        <dbReference type="PROSITE" id="PS50222"/>
    </source>
</evidence>
<protein>
    <recommendedName>
        <fullName evidence="1">EF-hand domain-containing protein</fullName>
    </recommendedName>
</protein>
<dbReference type="InterPro" id="IPR002048">
    <property type="entry name" value="EF_hand_dom"/>
</dbReference>
<dbReference type="GO" id="GO:0005509">
    <property type="term" value="F:calcium ion binding"/>
    <property type="evidence" value="ECO:0007669"/>
    <property type="project" value="InterPro"/>
</dbReference>
<evidence type="ECO:0000313" key="3">
    <source>
        <dbReference type="Proteomes" id="UP000324907"/>
    </source>
</evidence>
<dbReference type="Proteomes" id="UP000324907">
    <property type="component" value="Unassembled WGS sequence"/>
</dbReference>
<name>A0A5A8C8R5_CAFRO</name>
<dbReference type="EMBL" id="VLTL01000246">
    <property type="protein sequence ID" value="KAA0149463.1"/>
    <property type="molecule type" value="Genomic_DNA"/>
</dbReference>
<dbReference type="PROSITE" id="PS50222">
    <property type="entry name" value="EF_HAND_2"/>
    <property type="match status" value="1"/>
</dbReference>
<evidence type="ECO:0000313" key="2">
    <source>
        <dbReference type="EMBL" id="KAA0149463.1"/>
    </source>
</evidence>
<sequence>MLEFLLPEAAVLSLFRRSGLDGDGYLSQDEFVQAFHMIAGGGAAGGAGLGGFNPSGLLHPGDAFAMFDAKRRGALDEVDLALLLEYMGVETDDRRLHRILRSAARTWSGAAEVR</sequence>